<feature type="transmembrane region" description="Helical" evidence="12">
    <location>
        <begin position="95"/>
        <end position="119"/>
    </location>
</feature>
<evidence type="ECO:0000256" key="10">
    <source>
        <dbReference type="ARBA" id="ARBA00035120"/>
    </source>
</evidence>
<keyword evidence="7 12" id="KW-0406">Ion transport</keyword>
<feature type="transmembrane region" description="Helical" evidence="12">
    <location>
        <begin position="36"/>
        <end position="58"/>
    </location>
</feature>
<dbReference type="GO" id="GO:0140114">
    <property type="term" value="P:cellular detoxification of fluoride"/>
    <property type="evidence" value="ECO:0007669"/>
    <property type="project" value="UniProtKB-UniRule"/>
</dbReference>
<evidence type="ECO:0000256" key="3">
    <source>
        <dbReference type="ARBA" id="ARBA00022519"/>
    </source>
</evidence>
<evidence type="ECO:0000256" key="11">
    <source>
        <dbReference type="ARBA" id="ARBA00035585"/>
    </source>
</evidence>
<evidence type="ECO:0000256" key="7">
    <source>
        <dbReference type="ARBA" id="ARBA00023065"/>
    </source>
</evidence>
<name>A0A081BED4_9HYPH</name>
<dbReference type="NCBIfam" id="TIGR00494">
    <property type="entry name" value="crcB"/>
    <property type="match status" value="1"/>
</dbReference>
<keyword evidence="5 12" id="KW-1133">Transmembrane helix</keyword>
<keyword evidence="9 12" id="KW-0407">Ion channel</keyword>
<dbReference type="PANTHER" id="PTHR28259">
    <property type="entry name" value="FLUORIDE EXPORT PROTEIN 1-RELATED"/>
    <property type="match status" value="1"/>
</dbReference>
<keyword evidence="2 12" id="KW-1003">Cell membrane</keyword>
<dbReference type="GO" id="GO:0062054">
    <property type="term" value="F:fluoride channel activity"/>
    <property type="evidence" value="ECO:0007669"/>
    <property type="project" value="UniProtKB-UniRule"/>
</dbReference>
<dbReference type="NCBIfam" id="NF010805">
    <property type="entry name" value="PRK14209.1"/>
    <property type="match status" value="1"/>
</dbReference>
<evidence type="ECO:0000256" key="6">
    <source>
        <dbReference type="ARBA" id="ARBA00023053"/>
    </source>
</evidence>
<comment type="catalytic activity">
    <reaction evidence="11">
        <text>fluoride(in) = fluoride(out)</text>
        <dbReference type="Rhea" id="RHEA:76159"/>
        <dbReference type="ChEBI" id="CHEBI:17051"/>
    </reaction>
    <physiologicalReaction direction="left-to-right" evidence="11">
        <dbReference type="Rhea" id="RHEA:76160"/>
    </physiologicalReaction>
</comment>
<dbReference type="Pfam" id="PF02537">
    <property type="entry name" value="CRCB"/>
    <property type="match status" value="1"/>
</dbReference>
<evidence type="ECO:0000256" key="5">
    <source>
        <dbReference type="ARBA" id="ARBA00022989"/>
    </source>
</evidence>
<dbReference type="EMBL" id="BBIO01000018">
    <property type="protein sequence ID" value="GAK46402.1"/>
    <property type="molecule type" value="Genomic_DNA"/>
</dbReference>
<comment type="function">
    <text evidence="12">Fluoride-specific ion channel. Important for reducing fluoride concentration in the cell, thus reducing its toxicity.</text>
</comment>
<proteinExistence type="inferred from homology"/>
<dbReference type="GO" id="GO:0005886">
    <property type="term" value="C:plasma membrane"/>
    <property type="evidence" value="ECO:0007669"/>
    <property type="project" value="UniProtKB-SubCell"/>
</dbReference>
<dbReference type="GO" id="GO:0046872">
    <property type="term" value="F:metal ion binding"/>
    <property type="evidence" value="ECO:0007669"/>
    <property type="project" value="UniProtKB-KW"/>
</dbReference>
<reference evidence="13 14" key="1">
    <citation type="submission" date="2014-07" db="EMBL/GenBank/DDBJ databases">
        <title>Tepidicaulis marinum gen. nov., sp. nov., a novel marine bacterium denitrifying nitrate to nitrous oxide strictly under microaerobic conditions.</title>
        <authorList>
            <person name="Takeuchi M."/>
            <person name="Yamagishi T."/>
            <person name="Kamagata Y."/>
            <person name="Oshima K."/>
            <person name="Hattori M."/>
            <person name="Katayama T."/>
            <person name="Hanada S."/>
            <person name="Tamaki H."/>
            <person name="Marumo K."/>
            <person name="Maeda H."/>
            <person name="Nedachi M."/>
            <person name="Iwasaki W."/>
            <person name="Suwa Y."/>
            <person name="Sakata S."/>
        </authorList>
    </citation>
    <scope>NUCLEOTIDE SEQUENCE [LARGE SCALE GENOMIC DNA]</scope>
    <source>
        <strain evidence="13 14">MA2</strain>
    </source>
</reference>
<evidence type="ECO:0000256" key="2">
    <source>
        <dbReference type="ARBA" id="ARBA00022475"/>
    </source>
</evidence>
<dbReference type="InterPro" id="IPR003691">
    <property type="entry name" value="FluC"/>
</dbReference>
<dbReference type="STRING" id="1333998.M2A_2901"/>
<protein>
    <recommendedName>
        <fullName evidence="12">Fluoride-specific ion channel FluC</fullName>
    </recommendedName>
</protein>
<sequence length="124" mass="12794">MLLSVALGGALGASARYLFAAQALRLFGPNFPWGTFGVNVIGSFLIGALVEAGALRLSLTPEMRAFLVTGVLGGFTTFSAYSLDVANLIEKKQAGLALLYAFGSMGLSIAAVFAGLYAVRAVLT</sequence>
<dbReference type="AlphaFoldDB" id="A0A081BED4"/>
<keyword evidence="12" id="KW-0813">Transport</keyword>
<comment type="activity regulation">
    <text evidence="12">Na(+) is not transported, but it plays an essential structural role and its presence is essential for fluoride channel function.</text>
</comment>
<comment type="similarity">
    <text evidence="10 12">Belongs to the fluoride channel Fluc/FEX (TC 1.A.43) family.</text>
</comment>
<keyword evidence="8 12" id="KW-0472">Membrane</keyword>
<comment type="caution">
    <text evidence="13">The sequence shown here is derived from an EMBL/GenBank/DDBJ whole genome shotgun (WGS) entry which is preliminary data.</text>
</comment>
<evidence type="ECO:0000256" key="8">
    <source>
        <dbReference type="ARBA" id="ARBA00023136"/>
    </source>
</evidence>
<keyword evidence="3" id="KW-0997">Cell inner membrane</keyword>
<evidence type="ECO:0000256" key="12">
    <source>
        <dbReference type="HAMAP-Rule" id="MF_00454"/>
    </source>
</evidence>
<keyword evidence="14" id="KW-1185">Reference proteome</keyword>
<evidence type="ECO:0000256" key="9">
    <source>
        <dbReference type="ARBA" id="ARBA00023303"/>
    </source>
</evidence>
<dbReference type="eggNOG" id="COG0239">
    <property type="taxonomic scope" value="Bacteria"/>
</dbReference>
<keyword evidence="4 12" id="KW-0812">Transmembrane</keyword>
<keyword evidence="6 12" id="KW-0915">Sodium</keyword>
<evidence type="ECO:0000256" key="1">
    <source>
        <dbReference type="ARBA" id="ARBA00004651"/>
    </source>
</evidence>
<keyword evidence="12" id="KW-0479">Metal-binding</keyword>
<comment type="subcellular location">
    <subcellularLocation>
        <location evidence="1 12">Cell membrane</location>
        <topology evidence="1 12">Multi-pass membrane protein</topology>
    </subcellularLocation>
</comment>
<dbReference type="Proteomes" id="UP000028702">
    <property type="component" value="Unassembled WGS sequence"/>
</dbReference>
<dbReference type="PANTHER" id="PTHR28259:SF1">
    <property type="entry name" value="FLUORIDE EXPORT PROTEIN 1-RELATED"/>
    <property type="match status" value="1"/>
</dbReference>
<dbReference type="HAMAP" id="MF_00454">
    <property type="entry name" value="FluC"/>
    <property type="match status" value="1"/>
</dbReference>
<evidence type="ECO:0000313" key="14">
    <source>
        <dbReference type="Proteomes" id="UP000028702"/>
    </source>
</evidence>
<feature type="binding site" evidence="12">
    <location>
        <position position="76"/>
    </location>
    <ligand>
        <name>Na(+)</name>
        <dbReference type="ChEBI" id="CHEBI:29101"/>
        <note>structural</note>
    </ligand>
</feature>
<evidence type="ECO:0000313" key="13">
    <source>
        <dbReference type="EMBL" id="GAK46402.1"/>
    </source>
</evidence>
<evidence type="ECO:0000256" key="4">
    <source>
        <dbReference type="ARBA" id="ARBA00022692"/>
    </source>
</evidence>
<accession>A0A081BED4</accession>
<feature type="transmembrane region" description="Helical" evidence="12">
    <location>
        <begin position="65"/>
        <end position="83"/>
    </location>
</feature>
<organism evidence="13 14">
    <name type="scientific">Tepidicaulis marinus</name>
    <dbReference type="NCBI Taxonomy" id="1333998"/>
    <lineage>
        <taxon>Bacteria</taxon>
        <taxon>Pseudomonadati</taxon>
        <taxon>Pseudomonadota</taxon>
        <taxon>Alphaproteobacteria</taxon>
        <taxon>Hyphomicrobiales</taxon>
        <taxon>Parvibaculaceae</taxon>
        <taxon>Tepidicaulis</taxon>
    </lineage>
</organism>
<gene>
    <name evidence="12" type="primary">fluC</name>
    <name evidence="12" type="synonym">crcB</name>
    <name evidence="13" type="ORF">M2A_2901</name>
</gene>
<feature type="binding site" evidence="12">
    <location>
        <position position="73"/>
    </location>
    <ligand>
        <name>Na(+)</name>
        <dbReference type="ChEBI" id="CHEBI:29101"/>
        <note>structural</note>
    </ligand>
</feature>
<dbReference type="NCBIfam" id="NF010791">
    <property type="entry name" value="PRK14195.1"/>
    <property type="match status" value="1"/>
</dbReference>